<gene>
    <name evidence="1" type="ORF">NC653_025162</name>
</gene>
<evidence type="ECO:0000313" key="1">
    <source>
        <dbReference type="EMBL" id="KAJ6981972.1"/>
    </source>
</evidence>
<dbReference type="EMBL" id="JAQIZT010000010">
    <property type="protein sequence ID" value="KAJ6981972.1"/>
    <property type="molecule type" value="Genomic_DNA"/>
</dbReference>
<protein>
    <submittedName>
        <fullName evidence="1">Uncharacterized protein</fullName>
    </submittedName>
</protein>
<dbReference type="AlphaFoldDB" id="A0AAD6MAW6"/>
<dbReference type="Proteomes" id="UP001164929">
    <property type="component" value="Chromosome 10"/>
</dbReference>
<sequence>MQNNIRYPTKPKEKERRPFDHLCYVSSSKRTLYTSSDALRDIRSSILACEFVSQSMLSQIPNSFSPSADGFTEAAGAQCVLAFLSSPLHL</sequence>
<evidence type="ECO:0000313" key="2">
    <source>
        <dbReference type="Proteomes" id="UP001164929"/>
    </source>
</evidence>
<reference evidence="1" key="1">
    <citation type="journal article" date="2023" name="Mol. Ecol. Resour.">
        <title>Chromosome-level genome assembly of a triploid poplar Populus alba 'Berolinensis'.</title>
        <authorList>
            <person name="Chen S."/>
            <person name="Yu Y."/>
            <person name="Wang X."/>
            <person name="Wang S."/>
            <person name="Zhang T."/>
            <person name="Zhou Y."/>
            <person name="He R."/>
            <person name="Meng N."/>
            <person name="Wang Y."/>
            <person name="Liu W."/>
            <person name="Liu Z."/>
            <person name="Liu J."/>
            <person name="Guo Q."/>
            <person name="Huang H."/>
            <person name="Sederoff R.R."/>
            <person name="Wang G."/>
            <person name="Qu G."/>
            <person name="Chen S."/>
        </authorList>
    </citation>
    <scope>NUCLEOTIDE SEQUENCE</scope>
    <source>
        <strain evidence="1">SC-2020</strain>
    </source>
</reference>
<proteinExistence type="predicted"/>
<name>A0AAD6MAW6_9ROSI</name>
<comment type="caution">
    <text evidence="1">The sequence shown here is derived from an EMBL/GenBank/DDBJ whole genome shotgun (WGS) entry which is preliminary data.</text>
</comment>
<keyword evidence="2" id="KW-1185">Reference proteome</keyword>
<accession>A0AAD6MAW6</accession>
<organism evidence="1 2">
    <name type="scientific">Populus alba x Populus x berolinensis</name>
    <dbReference type="NCBI Taxonomy" id="444605"/>
    <lineage>
        <taxon>Eukaryota</taxon>
        <taxon>Viridiplantae</taxon>
        <taxon>Streptophyta</taxon>
        <taxon>Embryophyta</taxon>
        <taxon>Tracheophyta</taxon>
        <taxon>Spermatophyta</taxon>
        <taxon>Magnoliopsida</taxon>
        <taxon>eudicotyledons</taxon>
        <taxon>Gunneridae</taxon>
        <taxon>Pentapetalae</taxon>
        <taxon>rosids</taxon>
        <taxon>fabids</taxon>
        <taxon>Malpighiales</taxon>
        <taxon>Salicaceae</taxon>
        <taxon>Saliceae</taxon>
        <taxon>Populus</taxon>
    </lineage>
</organism>